<gene>
    <name evidence="1" type="ORF">CL1_1817</name>
</gene>
<dbReference type="STRING" id="163003.CL1_1817"/>
<dbReference type="Proteomes" id="UP000006064">
    <property type="component" value="Chromosome"/>
</dbReference>
<dbReference type="GeneID" id="13037125"/>
<dbReference type="AlphaFoldDB" id="I3ZWC9"/>
<keyword evidence="2" id="KW-1185">Reference proteome</keyword>
<dbReference type="OrthoDB" id="86051at2157"/>
<sequence length="458" mass="53212">MLDAYLKNGELFLREMGIQEINEETVKEHYLLPLREMVVNLVPVDSESDAIAVLRAFGFSLPKSDSKVKILQALTGEKASSGVCSICGRKTKVVSNKSYIFPFERKVDSVVNEGNRLHFCMEHAFKLYSAMAYLYTVPIRKSQTGDWLALRFFFDAPEEQLLEMNRVFHDFWADRLEIEEKRGKRTSYSVKVRLELSKYHPNEAFFAILHSFVKHLRDVDMLEETEKLAESVDVHVFHGAGQFYGYRTLRGSTFERLIRFIDSIQRAGRATRWGDRHLQSLDSAVVMFYESLGIPRGKRDRSKDYLERERFFEGLLSGNFDFVLLNRIFMERVRHDLPLPPYYYTWAHSYLEAFGGGVVDLKTFEQVNGLGYSLGKKMKGTNLERYQWELFRARGFEEFLNKLVELQAKLEESLDLRPIYENEREWKVVKAILLNGMLNALHGADRKPAPDNSREGGE</sequence>
<evidence type="ECO:0000313" key="1">
    <source>
        <dbReference type="EMBL" id="AFL96013.1"/>
    </source>
</evidence>
<protein>
    <submittedName>
        <fullName evidence="1">Uncharacterized protein</fullName>
    </submittedName>
</protein>
<name>I3ZWC9_THECF</name>
<accession>I3ZWC9</accession>
<dbReference type="HOGENOM" id="CLU_050483_0_0_2"/>
<reference evidence="1 2" key="1">
    <citation type="journal article" date="2012" name="J. Bacteriol.">
        <title>Complete Genome Sequence of the Hyperthermophilic Archaeon Thermococcus sp. Strain CL1, Isolated from a Paralvinella sp. Polychaete Worm Collected from a Hydrothermal Vent.</title>
        <authorList>
            <person name="Jung J.H."/>
            <person name="Holden J.F."/>
            <person name="Seo D.H."/>
            <person name="Park K.H."/>
            <person name="Shin H."/>
            <person name="Ryu S."/>
            <person name="Lee J.H."/>
            <person name="Park C.S."/>
        </authorList>
    </citation>
    <scope>NUCLEOTIDE SEQUENCE [LARGE SCALE GENOMIC DNA]</scope>
    <source>
        <strain evidence="2">DSM 27260 / KACC 17922 / CL1</strain>
    </source>
</reference>
<dbReference type="RefSeq" id="WP_014789644.1">
    <property type="nucleotide sequence ID" value="NC_018015.1"/>
</dbReference>
<dbReference type="EMBL" id="CP003651">
    <property type="protein sequence ID" value="AFL96013.1"/>
    <property type="molecule type" value="Genomic_DNA"/>
</dbReference>
<dbReference type="KEGG" id="thm:CL1_1817"/>
<proteinExistence type="predicted"/>
<organism evidence="1 2">
    <name type="scientific">Thermococcus cleftensis (strain DSM 27260 / KACC 17922 / CL1)</name>
    <dbReference type="NCBI Taxonomy" id="163003"/>
    <lineage>
        <taxon>Archaea</taxon>
        <taxon>Methanobacteriati</taxon>
        <taxon>Methanobacteriota</taxon>
        <taxon>Thermococci</taxon>
        <taxon>Thermococcales</taxon>
        <taxon>Thermococcaceae</taxon>
        <taxon>Thermococcus</taxon>
    </lineage>
</organism>
<evidence type="ECO:0000313" key="2">
    <source>
        <dbReference type="Proteomes" id="UP000006064"/>
    </source>
</evidence>